<evidence type="ECO:0000256" key="1">
    <source>
        <dbReference type="ARBA" id="ARBA00022737"/>
    </source>
</evidence>
<evidence type="ECO:0000313" key="4">
    <source>
        <dbReference type="EMBL" id="MBU5337330.1"/>
    </source>
</evidence>
<dbReference type="Pfam" id="PF13432">
    <property type="entry name" value="TPR_16"/>
    <property type="match status" value="1"/>
</dbReference>
<protein>
    <submittedName>
        <fullName evidence="4">Tetratricopeptide repeat protein</fullName>
    </submittedName>
</protein>
<evidence type="ECO:0000313" key="5">
    <source>
        <dbReference type="Proteomes" id="UP001196301"/>
    </source>
</evidence>
<dbReference type="EMBL" id="JAHLOQ010000049">
    <property type="protein sequence ID" value="MBU5337330.1"/>
    <property type="molecule type" value="Genomic_DNA"/>
</dbReference>
<gene>
    <name evidence="4" type="ORF">KQI20_12840</name>
</gene>
<dbReference type="PROSITE" id="PS50005">
    <property type="entry name" value="TPR"/>
    <property type="match status" value="2"/>
</dbReference>
<dbReference type="Pfam" id="PF13181">
    <property type="entry name" value="TPR_8"/>
    <property type="match status" value="1"/>
</dbReference>
<dbReference type="InterPro" id="IPR019734">
    <property type="entry name" value="TPR_rpt"/>
</dbReference>
<reference evidence="4 5" key="1">
    <citation type="submission" date="2021-06" db="EMBL/GenBank/DDBJ databases">
        <authorList>
            <person name="Sun Q."/>
            <person name="Li D."/>
        </authorList>
    </citation>
    <scope>NUCLEOTIDE SEQUENCE [LARGE SCALE GENOMIC DNA]</scope>
    <source>
        <strain evidence="4 5">N19</strain>
    </source>
</reference>
<accession>A0ABS6DZR3</accession>
<proteinExistence type="predicted"/>
<dbReference type="Pfam" id="PF14559">
    <property type="entry name" value="TPR_19"/>
    <property type="match status" value="1"/>
</dbReference>
<evidence type="ECO:0000256" key="2">
    <source>
        <dbReference type="ARBA" id="ARBA00022803"/>
    </source>
</evidence>
<name>A0ABS6DZR3_9FIRM</name>
<dbReference type="PANTHER" id="PTHR44943">
    <property type="entry name" value="CELLULOSE SYNTHASE OPERON PROTEIN C"/>
    <property type="match status" value="1"/>
</dbReference>
<dbReference type="Proteomes" id="UP001196301">
    <property type="component" value="Unassembled WGS sequence"/>
</dbReference>
<organism evidence="4 5">
    <name type="scientific">Intestinibacter bartlettii</name>
    <dbReference type="NCBI Taxonomy" id="261299"/>
    <lineage>
        <taxon>Bacteria</taxon>
        <taxon>Bacillati</taxon>
        <taxon>Bacillota</taxon>
        <taxon>Clostridia</taxon>
        <taxon>Peptostreptococcales</taxon>
        <taxon>Peptostreptococcaceae</taxon>
        <taxon>Intestinibacter</taxon>
    </lineage>
</organism>
<keyword evidence="1" id="KW-0677">Repeat</keyword>
<evidence type="ECO:0000256" key="3">
    <source>
        <dbReference type="PROSITE-ProRule" id="PRU00339"/>
    </source>
</evidence>
<dbReference type="PANTHER" id="PTHR44943:SF8">
    <property type="entry name" value="TPR REPEAT-CONTAINING PROTEIN MJ0263"/>
    <property type="match status" value="1"/>
</dbReference>
<sequence>MTNAQEYINQGKILYDVGNYEESINKYEEALKEEPMNIDIYFGLSESYIMLEDFESARESLNNILLIDKDNAEAYFHIGNTQFLQDMQQEGKESYLKAISLGFSDIAIFINYAIVCEENGNYYEALKYYNKALTKDKFRADIRLRKIEILIGMNKIEESLENLDLFIQLNPDLFEGHHLKFLVLLENNRVQEAEKTLENAIKLFPEDEGFLFDKIILFQEQQKIDEALNIINTVFKDNNSKLILNEKVKIYLAQNKIEDAKFTLKQIISLDKDEFDEDSRFYLVMIYISEKNYLEAQKYIDEIIEYKSEGMYYYSALFLKGQVIKELDGQNKCKTYYEDIVSILRQGSLDYPDKMDLIIYRGLIYTELCNYEKALEMANYLLAISDNIGEAYLLRSQIYEAMGEVEKSQKDREIAIQKSATLSRFGI</sequence>
<keyword evidence="5" id="KW-1185">Reference proteome</keyword>
<feature type="repeat" description="TPR" evidence="3">
    <location>
        <begin position="4"/>
        <end position="37"/>
    </location>
</feature>
<dbReference type="PROSITE" id="PS50293">
    <property type="entry name" value="TPR_REGION"/>
    <property type="match status" value="1"/>
</dbReference>
<dbReference type="InterPro" id="IPR051685">
    <property type="entry name" value="Ycf3/AcsC/BcsC/TPR_MFPF"/>
</dbReference>
<keyword evidence="2 3" id="KW-0802">TPR repeat</keyword>
<comment type="caution">
    <text evidence="4">The sequence shown here is derived from an EMBL/GenBank/DDBJ whole genome shotgun (WGS) entry which is preliminary data.</text>
</comment>
<feature type="repeat" description="TPR" evidence="3">
    <location>
        <begin position="38"/>
        <end position="71"/>
    </location>
</feature>
<dbReference type="RefSeq" id="WP_216571918.1">
    <property type="nucleotide sequence ID" value="NZ_JAHLOQ010000049.1"/>
</dbReference>
<dbReference type="SMART" id="SM00028">
    <property type="entry name" value="TPR"/>
    <property type="match status" value="8"/>
</dbReference>